<keyword evidence="2" id="KW-0812">Transmembrane</keyword>
<keyword evidence="2" id="KW-0472">Membrane</keyword>
<dbReference type="RefSeq" id="XP_040639126.1">
    <property type="nucleotide sequence ID" value="XM_040787591.1"/>
</dbReference>
<dbReference type="Proteomes" id="UP000019804">
    <property type="component" value="Unassembled WGS sequence"/>
</dbReference>
<evidence type="ECO:0000313" key="4">
    <source>
        <dbReference type="Proteomes" id="UP000019804"/>
    </source>
</evidence>
<evidence type="ECO:0000313" key="3">
    <source>
        <dbReference type="EMBL" id="EYE95438.1"/>
    </source>
</evidence>
<dbReference type="AlphaFoldDB" id="A0A017SEJ1"/>
<dbReference type="HOGENOM" id="CLU_2263210_0_0_1"/>
<protein>
    <submittedName>
        <fullName evidence="3">Uncharacterized protein</fullName>
    </submittedName>
</protein>
<name>A0A017SEJ1_ASPRC</name>
<evidence type="ECO:0000256" key="2">
    <source>
        <dbReference type="SAM" id="Phobius"/>
    </source>
</evidence>
<dbReference type="EMBL" id="KK088422">
    <property type="protein sequence ID" value="EYE95438.1"/>
    <property type="molecule type" value="Genomic_DNA"/>
</dbReference>
<gene>
    <name evidence="3" type="ORF">EURHEDRAFT_58290</name>
</gene>
<keyword evidence="4" id="KW-1185">Reference proteome</keyword>
<evidence type="ECO:0000256" key="1">
    <source>
        <dbReference type="SAM" id="MobiDB-lite"/>
    </source>
</evidence>
<reference evidence="4" key="1">
    <citation type="journal article" date="2014" name="Nat. Commun.">
        <title>Genomic adaptations of the halophilic Dead Sea filamentous fungus Eurotium rubrum.</title>
        <authorList>
            <person name="Kis-Papo T."/>
            <person name="Weig A.R."/>
            <person name="Riley R."/>
            <person name="Persoh D."/>
            <person name="Salamov A."/>
            <person name="Sun H."/>
            <person name="Lipzen A."/>
            <person name="Wasser S.P."/>
            <person name="Rambold G."/>
            <person name="Grigoriev I.V."/>
            <person name="Nevo E."/>
        </authorList>
    </citation>
    <scope>NUCLEOTIDE SEQUENCE [LARGE SCALE GENOMIC DNA]</scope>
    <source>
        <strain evidence="4">CBS 135680</strain>
    </source>
</reference>
<sequence>MPSESTKPTPSEFSECVVNPVGCIFAFVCVFLRLRRLRKMMVGDKKMEDGAKDEMEGKRRSDGGIRQIYTKEGGQLVVVDRSFREIVMLLAPNRKWVSPDSRG</sequence>
<accession>A0A017SEJ1</accession>
<feature type="region of interest" description="Disordered" evidence="1">
    <location>
        <begin position="47"/>
        <end position="66"/>
    </location>
</feature>
<dbReference type="OrthoDB" id="4062651at2759"/>
<organism evidence="3 4">
    <name type="scientific">Aspergillus ruber (strain CBS 135680)</name>
    <dbReference type="NCBI Taxonomy" id="1388766"/>
    <lineage>
        <taxon>Eukaryota</taxon>
        <taxon>Fungi</taxon>
        <taxon>Dikarya</taxon>
        <taxon>Ascomycota</taxon>
        <taxon>Pezizomycotina</taxon>
        <taxon>Eurotiomycetes</taxon>
        <taxon>Eurotiomycetidae</taxon>
        <taxon>Eurotiales</taxon>
        <taxon>Aspergillaceae</taxon>
        <taxon>Aspergillus</taxon>
        <taxon>Aspergillus subgen. Aspergillus</taxon>
    </lineage>
</organism>
<proteinExistence type="predicted"/>
<feature type="compositionally biased region" description="Basic and acidic residues" evidence="1">
    <location>
        <begin position="47"/>
        <end position="63"/>
    </location>
</feature>
<feature type="transmembrane region" description="Helical" evidence="2">
    <location>
        <begin position="17"/>
        <end position="34"/>
    </location>
</feature>
<dbReference type="GeneID" id="63702715"/>
<keyword evidence="2" id="KW-1133">Transmembrane helix</keyword>